<sequence length="248" mass="27139">MKGQAKLKLFVFHGGPAPRRVVIYLAERKFPQDFIEIIPCTISAPGAPAEAPGKPAGSVPVLHDESTGFILRESLAIMEYLEDLAEAQGLPTMRGSTPEARAKMREMLGLVDALTVDIEYAPVFGCKLFASVVGGESEQSAAAVRWLLGRAHQSISRIAEYAAPAGRTPSLAKFDGDSHDAEARVSTADCALFAVLQYAENMFGWDLTERYPRLKQFYDAFQRRASAAVPDGTWPAQLTDLTKDWIDY</sequence>
<dbReference type="SUPFAM" id="SSF52833">
    <property type="entry name" value="Thioredoxin-like"/>
    <property type="match status" value="1"/>
</dbReference>
<dbReference type="Gene3D" id="1.20.1050.10">
    <property type="match status" value="1"/>
</dbReference>
<dbReference type="HOGENOM" id="CLU_093914_0_0_1"/>
<dbReference type="Pfam" id="PF13409">
    <property type="entry name" value="GST_N_2"/>
    <property type="match status" value="1"/>
</dbReference>
<evidence type="ECO:0000313" key="3">
    <source>
        <dbReference type="EMBL" id="KEF54738.1"/>
    </source>
</evidence>
<dbReference type="SUPFAM" id="SSF47616">
    <property type="entry name" value="GST C-terminal domain-like"/>
    <property type="match status" value="1"/>
</dbReference>
<dbReference type="RefSeq" id="XP_013257328.1">
    <property type="nucleotide sequence ID" value="XM_013401874.1"/>
</dbReference>
<dbReference type="EMBL" id="AMGV01000009">
    <property type="protein sequence ID" value="KEF54738.1"/>
    <property type="molecule type" value="Genomic_DNA"/>
</dbReference>
<proteinExistence type="inferred from homology"/>
<gene>
    <name evidence="3" type="ORF">A1O9_09180</name>
</gene>
<dbReference type="AlphaFoldDB" id="A0A072P637"/>
<organism evidence="3 4">
    <name type="scientific">Exophiala aquamarina CBS 119918</name>
    <dbReference type="NCBI Taxonomy" id="1182545"/>
    <lineage>
        <taxon>Eukaryota</taxon>
        <taxon>Fungi</taxon>
        <taxon>Dikarya</taxon>
        <taxon>Ascomycota</taxon>
        <taxon>Pezizomycotina</taxon>
        <taxon>Eurotiomycetes</taxon>
        <taxon>Chaetothyriomycetidae</taxon>
        <taxon>Chaetothyriales</taxon>
        <taxon>Herpotrichiellaceae</taxon>
        <taxon>Exophiala</taxon>
    </lineage>
</organism>
<dbReference type="InterPro" id="IPR036282">
    <property type="entry name" value="Glutathione-S-Trfase_C_sf"/>
</dbReference>
<dbReference type="OrthoDB" id="3587182at2759"/>
<dbReference type="STRING" id="1182545.A0A072P637"/>
<dbReference type="InterPro" id="IPR004045">
    <property type="entry name" value="Glutathione_S-Trfase_N"/>
</dbReference>
<dbReference type="GeneID" id="25284090"/>
<evidence type="ECO:0000259" key="2">
    <source>
        <dbReference type="PROSITE" id="PS50404"/>
    </source>
</evidence>
<dbReference type="VEuPathDB" id="FungiDB:A1O9_09180"/>
<dbReference type="PANTHER" id="PTHR44051:SF8">
    <property type="entry name" value="GLUTATHIONE S-TRANSFERASE GSTA"/>
    <property type="match status" value="1"/>
</dbReference>
<feature type="domain" description="GST N-terminal" evidence="2">
    <location>
        <begin position="5"/>
        <end position="89"/>
    </location>
</feature>
<dbReference type="Proteomes" id="UP000027920">
    <property type="component" value="Unassembled WGS sequence"/>
</dbReference>
<evidence type="ECO:0000256" key="1">
    <source>
        <dbReference type="ARBA" id="ARBA00007409"/>
    </source>
</evidence>
<name>A0A072P637_9EURO</name>
<comment type="caution">
    <text evidence="3">The sequence shown here is derived from an EMBL/GenBank/DDBJ whole genome shotgun (WGS) entry which is preliminary data.</text>
</comment>
<protein>
    <recommendedName>
        <fullName evidence="2">GST N-terminal domain-containing protein</fullName>
    </recommendedName>
</protein>
<comment type="similarity">
    <text evidence="1">Belongs to the GST superfamily.</text>
</comment>
<keyword evidence="4" id="KW-1185">Reference proteome</keyword>
<dbReference type="PROSITE" id="PS50404">
    <property type="entry name" value="GST_NTER"/>
    <property type="match status" value="1"/>
</dbReference>
<dbReference type="Gene3D" id="3.40.30.10">
    <property type="entry name" value="Glutaredoxin"/>
    <property type="match status" value="1"/>
</dbReference>
<dbReference type="PANTHER" id="PTHR44051">
    <property type="entry name" value="GLUTATHIONE S-TRANSFERASE-RELATED"/>
    <property type="match status" value="1"/>
</dbReference>
<dbReference type="InterPro" id="IPR036249">
    <property type="entry name" value="Thioredoxin-like_sf"/>
</dbReference>
<dbReference type="Pfam" id="PF13410">
    <property type="entry name" value="GST_C_2"/>
    <property type="match status" value="1"/>
</dbReference>
<reference evidence="3 4" key="1">
    <citation type="submission" date="2013-03" db="EMBL/GenBank/DDBJ databases">
        <title>The Genome Sequence of Exophiala aquamarina CBS 119918.</title>
        <authorList>
            <consortium name="The Broad Institute Genomics Platform"/>
            <person name="Cuomo C."/>
            <person name="de Hoog S."/>
            <person name="Gorbushina A."/>
            <person name="Walker B."/>
            <person name="Young S.K."/>
            <person name="Zeng Q."/>
            <person name="Gargeya S."/>
            <person name="Fitzgerald M."/>
            <person name="Haas B."/>
            <person name="Abouelleil A."/>
            <person name="Allen A.W."/>
            <person name="Alvarado L."/>
            <person name="Arachchi H.M."/>
            <person name="Berlin A.M."/>
            <person name="Chapman S.B."/>
            <person name="Gainer-Dewar J."/>
            <person name="Goldberg J."/>
            <person name="Griggs A."/>
            <person name="Gujja S."/>
            <person name="Hansen M."/>
            <person name="Howarth C."/>
            <person name="Imamovic A."/>
            <person name="Ireland A."/>
            <person name="Larimer J."/>
            <person name="McCowan C."/>
            <person name="Murphy C."/>
            <person name="Pearson M."/>
            <person name="Poon T.W."/>
            <person name="Priest M."/>
            <person name="Roberts A."/>
            <person name="Saif S."/>
            <person name="Shea T."/>
            <person name="Sisk P."/>
            <person name="Sykes S."/>
            <person name="Wortman J."/>
            <person name="Nusbaum C."/>
            <person name="Birren B."/>
        </authorList>
    </citation>
    <scope>NUCLEOTIDE SEQUENCE [LARGE SCALE GENOMIC DNA]</scope>
    <source>
        <strain evidence="3 4">CBS 119918</strain>
    </source>
</reference>
<evidence type="ECO:0000313" key="4">
    <source>
        <dbReference type="Proteomes" id="UP000027920"/>
    </source>
</evidence>
<accession>A0A072P637</accession>